<dbReference type="AlphaFoldDB" id="D9W999"/>
<evidence type="ECO:0000313" key="2">
    <source>
        <dbReference type="EMBL" id="EFL26881.1"/>
    </source>
</evidence>
<dbReference type="HOGENOM" id="CLU_2071813_0_0_11"/>
<dbReference type="STRING" id="457427.SSOG_06595"/>
<organism evidence="2 3">
    <name type="scientific">Streptomyces himastatinicus ATCC 53653</name>
    <dbReference type="NCBI Taxonomy" id="457427"/>
    <lineage>
        <taxon>Bacteria</taxon>
        <taxon>Bacillati</taxon>
        <taxon>Actinomycetota</taxon>
        <taxon>Actinomycetes</taxon>
        <taxon>Kitasatosporales</taxon>
        <taxon>Streptomycetaceae</taxon>
        <taxon>Streptomyces</taxon>
        <taxon>Streptomyces violaceusniger group</taxon>
    </lineage>
</organism>
<evidence type="ECO:0000256" key="1">
    <source>
        <dbReference type="SAM" id="MobiDB-lite"/>
    </source>
</evidence>
<feature type="compositionally biased region" description="Basic residues" evidence="1">
    <location>
        <begin position="108"/>
        <end position="118"/>
    </location>
</feature>
<feature type="compositionally biased region" description="Low complexity" evidence="1">
    <location>
        <begin position="75"/>
        <end position="89"/>
    </location>
</feature>
<dbReference type="Proteomes" id="UP000003963">
    <property type="component" value="Unassembled WGS sequence"/>
</dbReference>
<dbReference type="EMBL" id="GG657754">
    <property type="protein sequence ID" value="EFL26881.1"/>
    <property type="molecule type" value="Genomic_DNA"/>
</dbReference>
<sequence length="118" mass="13170">MVLPSSLPDRTGVISPNWITGVADTPSWARPPFSLTVIARNARVTKACHCFFPGADPNWRHTTMGKNKNRDRKQQQQQNRGQADQSQQSSMEAQSPQMPPEGTPSTARKNRQKSFGHN</sequence>
<evidence type="ECO:0000313" key="3">
    <source>
        <dbReference type="Proteomes" id="UP000003963"/>
    </source>
</evidence>
<proteinExistence type="predicted"/>
<accession>D9W999</accession>
<feature type="region of interest" description="Disordered" evidence="1">
    <location>
        <begin position="51"/>
        <end position="118"/>
    </location>
</feature>
<gene>
    <name evidence="2" type="ORF">SSOG_06595</name>
</gene>
<reference evidence="2 3" key="1">
    <citation type="submission" date="2009-02" db="EMBL/GenBank/DDBJ databases">
        <title>Annotation of Streptomyces hygroscopicus strain ATCC 53653.</title>
        <authorList>
            <consortium name="The Broad Institute Genome Sequencing Platform"/>
            <consortium name="Broad Institute Microbial Sequencing Center"/>
            <person name="Fischbach M."/>
            <person name="Godfrey P."/>
            <person name="Ward D."/>
            <person name="Young S."/>
            <person name="Zeng Q."/>
            <person name="Koehrsen M."/>
            <person name="Alvarado L."/>
            <person name="Berlin A.M."/>
            <person name="Bochicchio J."/>
            <person name="Borenstein D."/>
            <person name="Chapman S.B."/>
            <person name="Chen Z."/>
            <person name="Engels R."/>
            <person name="Freedman E."/>
            <person name="Gellesch M."/>
            <person name="Goldberg J."/>
            <person name="Griggs A."/>
            <person name="Gujja S."/>
            <person name="Heilman E.R."/>
            <person name="Heiman D.I."/>
            <person name="Hepburn T.A."/>
            <person name="Howarth C."/>
            <person name="Jen D."/>
            <person name="Larson L."/>
            <person name="Lewis B."/>
            <person name="Mehta T."/>
            <person name="Park D."/>
            <person name="Pearson M."/>
            <person name="Richards J."/>
            <person name="Roberts A."/>
            <person name="Saif S."/>
            <person name="Shea T.D."/>
            <person name="Shenoy N."/>
            <person name="Sisk P."/>
            <person name="Stolte C."/>
            <person name="Sykes S.N."/>
            <person name="Thomson T."/>
            <person name="Walk T."/>
            <person name="White J."/>
            <person name="Yandava C."/>
            <person name="Straight P."/>
            <person name="Clardy J."/>
            <person name="Hung D."/>
            <person name="Kolter R."/>
            <person name="Mekalanos J."/>
            <person name="Walker S."/>
            <person name="Walsh C.T."/>
            <person name="Wieland-Brown L.C."/>
            <person name="Haas B."/>
            <person name="Nusbaum C."/>
            <person name="Birren B."/>
        </authorList>
    </citation>
    <scope>NUCLEOTIDE SEQUENCE [LARGE SCALE GENOMIC DNA]</scope>
    <source>
        <strain evidence="2 3">ATCC 53653</strain>
    </source>
</reference>
<name>D9W999_9ACTN</name>
<protein>
    <submittedName>
        <fullName evidence="2">Uncharacterized protein</fullName>
    </submittedName>
</protein>
<keyword evidence="3" id="KW-1185">Reference proteome</keyword>